<dbReference type="RefSeq" id="WP_345082296.1">
    <property type="nucleotide sequence ID" value="NZ_BAAAWG010000006.1"/>
</dbReference>
<dbReference type="SMART" id="SM00470">
    <property type="entry name" value="ParB"/>
    <property type="match status" value="1"/>
</dbReference>
<dbReference type="Proteomes" id="UP001596241">
    <property type="component" value="Unassembled WGS sequence"/>
</dbReference>
<dbReference type="SUPFAM" id="SSF110849">
    <property type="entry name" value="ParB/Sulfiredoxin"/>
    <property type="match status" value="1"/>
</dbReference>
<organism evidence="3 4">
    <name type="scientific">Streptomyces ramulosus</name>
    <dbReference type="NCBI Taxonomy" id="47762"/>
    <lineage>
        <taxon>Bacteria</taxon>
        <taxon>Bacillati</taxon>
        <taxon>Actinomycetota</taxon>
        <taxon>Actinomycetes</taxon>
        <taxon>Kitasatosporales</taxon>
        <taxon>Streptomycetaceae</taxon>
        <taxon>Streptomyces</taxon>
    </lineage>
</organism>
<dbReference type="InterPro" id="IPR036086">
    <property type="entry name" value="ParB/Sulfiredoxin_sf"/>
</dbReference>
<name>A0ABW1FB27_9ACTN</name>
<feature type="domain" description="ParB-like N-terminal" evidence="2">
    <location>
        <begin position="24"/>
        <end position="108"/>
    </location>
</feature>
<comment type="caution">
    <text evidence="3">The sequence shown here is derived from an EMBL/GenBank/DDBJ whole genome shotgun (WGS) entry which is preliminary data.</text>
</comment>
<keyword evidence="4" id="KW-1185">Reference proteome</keyword>
<dbReference type="Gene3D" id="3.90.1530.10">
    <property type="entry name" value="Conserved hypothetical protein from pyrococcus furiosus pfu- 392566-001, ParB domain"/>
    <property type="match status" value="1"/>
</dbReference>
<evidence type="ECO:0000313" key="4">
    <source>
        <dbReference type="Proteomes" id="UP001596241"/>
    </source>
</evidence>
<accession>A0ABW1FB27</accession>
<evidence type="ECO:0000259" key="2">
    <source>
        <dbReference type="SMART" id="SM00470"/>
    </source>
</evidence>
<evidence type="ECO:0000256" key="1">
    <source>
        <dbReference type="SAM" id="MobiDB-lite"/>
    </source>
</evidence>
<dbReference type="InterPro" id="IPR003115">
    <property type="entry name" value="ParB_N"/>
</dbReference>
<sequence>MSDVLTGQDQQSPVELEIASIATELVPVSALLPSDSPRLAGEIAEHAQALAESGADLPPIVVHRPTMRIVDGMHRLRAAVLRGAPRIEVRFVEGDEKDAFVLAVRLNAEHGMPLSRKDRTAAANRIMESHPHWSDRRIGSVTGLSPSAVAALRSRSSGRIAQLNMRTGRDGRSRPVNSAEGRRTASRVIIERPEASLREIAKEAGVALATARDVRERMRQGQDPVPPKLRRHERDAVIEVASEAVDEPLPAPVAPARVRCEAEVAQSAMASTPALLSDAPFTNMRKDPSLRFTEAGRALLQLLGSHALASDKRKWLIDGVPAHRNADVARAARQCAEHWLQFAKEIELRGVETRGRVG</sequence>
<proteinExistence type="predicted"/>
<reference evidence="4" key="1">
    <citation type="journal article" date="2019" name="Int. J. Syst. Evol. Microbiol.">
        <title>The Global Catalogue of Microorganisms (GCM) 10K type strain sequencing project: providing services to taxonomists for standard genome sequencing and annotation.</title>
        <authorList>
            <consortium name="The Broad Institute Genomics Platform"/>
            <consortium name="The Broad Institute Genome Sequencing Center for Infectious Disease"/>
            <person name="Wu L."/>
            <person name="Ma J."/>
        </authorList>
    </citation>
    <scope>NUCLEOTIDE SEQUENCE [LARGE SCALE GENOMIC DNA]</scope>
    <source>
        <strain evidence="4">CGMCC 1.15809</strain>
    </source>
</reference>
<evidence type="ECO:0000313" key="3">
    <source>
        <dbReference type="EMBL" id="MFC5891281.1"/>
    </source>
</evidence>
<feature type="region of interest" description="Disordered" evidence="1">
    <location>
        <begin position="166"/>
        <end position="185"/>
    </location>
</feature>
<protein>
    <submittedName>
        <fullName evidence="3">ParB/RepB/Spo0J family partition protein</fullName>
    </submittedName>
</protein>
<dbReference type="EMBL" id="JBHSPW010000001">
    <property type="protein sequence ID" value="MFC5891281.1"/>
    <property type="molecule type" value="Genomic_DNA"/>
</dbReference>
<gene>
    <name evidence="3" type="ORF">ACFP3M_00360</name>
</gene>